<evidence type="ECO:0000256" key="1">
    <source>
        <dbReference type="ARBA" id="ARBA00004496"/>
    </source>
</evidence>
<evidence type="ECO:0000259" key="8">
    <source>
        <dbReference type="PROSITE" id="PS50206"/>
    </source>
</evidence>
<evidence type="ECO:0000256" key="6">
    <source>
        <dbReference type="ARBA" id="ARBA00022691"/>
    </source>
</evidence>
<dbReference type="GO" id="GO:0032259">
    <property type="term" value="P:methylation"/>
    <property type="evidence" value="ECO:0007669"/>
    <property type="project" value="UniProtKB-KW"/>
</dbReference>
<evidence type="ECO:0000313" key="10">
    <source>
        <dbReference type="Proteomes" id="UP000229307"/>
    </source>
</evidence>
<comment type="catalytic activity">
    <reaction evidence="7">
        <text>[protein]-L-isoaspartate + S-adenosyl-L-methionine = [protein]-L-isoaspartate alpha-methyl ester + S-adenosyl-L-homocysteine</text>
        <dbReference type="Rhea" id="RHEA:12705"/>
        <dbReference type="Rhea" id="RHEA-COMP:12143"/>
        <dbReference type="Rhea" id="RHEA-COMP:12144"/>
        <dbReference type="ChEBI" id="CHEBI:57856"/>
        <dbReference type="ChEBI" id="CHEBI:59789"/>
        <dbReference type="ChEBI" id="CHEBI:90596"/>
        <dbReference type="ChEBI" id="CHEBI:90598"/>
        <dbReference type="EC" id="2.1.1.77"/>
    </reaction>
</comment>
<evidence type="ECO:0000256" key="5">
    <source>
        <dbReference type="ARBA" id="ARBA00022679"/>
    </source>
</evidence>
<evidence type="ECO:0000256" key="7">
    <source>
        <dbReference type="HAMAP-Rule" id="MF_00090"/>
    </source>
</evidence>
<keyword evidence="6 7" id="KW-0949">S-adenosyl-L-methionine</keyword>
<dbReference type="GO" id="GO:0005737">
    <property type="term" value="C:cytoplasm"/>
    <property type="evidence" value="ECO:0007669"/>
    <property type="project" value="UniProtKB-SubCell"/>
</dbReference>
<dbReference type="Proteomes" id="UP000229307">
    <property type="component" value="Unassembled WGS sequence"/>
</dbReference>
<dbReference type="InterPro" id="IPR029063">
    <property type="entry name" value="SAM-dependent_MTases_sf"/>
</dbReference>
<dbReference type="PROSITE" id="PS01279">
    <property type="entry name" value="PCMT"/>
    <property type="match status" value="1"/>
</dbReference>
<evidence type="ECO:0000313" key="9">
    <source>
        <dbReference type="EMBL" id="PIZ18141.1"/>
    </source>
</evidence>
<evidence type="ECO:0000256" key="4">
    <source>
        <dbReference type="ARBA" id="ARBA00022603"/>
    </source>
</evidence>
<dbReference type="HAMAP" id="MF_00090">
    <property type="entry name" value="PIMT"/>
    <property type="match status" value="1"/>
</dbReference>
<dbReference type="EC" id="2.1.1.77" evidence="7"/>
<evidence type="ECO:0000256" key="2">
    <source>
        <dbReference type="ARBA" id="ARBA00005369"/>
    </source>
</evidence>
<dbReference type="PROSITE" id="PS50206">
    <property type="entry name" value="RHODANESE_3"/>
    <property type="match status" value="1"/>
</dbReference>
<name>A0A2M7SFA9_9BACT</name>
<keyword evidence="3 7" id="KW-0963">Cytoplasm</keyword>
<dbReference type="EMBL" id="PFMR01000031">
    <property type="protein sequence ID" value="PIZ18141.1"/>
    <property type="molecule type" value="Genomic_DNA"/>
</dbReference>
<gene>
    <name evidence="7" type="primary">pcm</name>
    <name evidence="9" type="ORF">COY52_00845</name>
</gene>
<comment type="subcellular location">
    <subcellularLocation>
        <location evidence="1 7">Cytoplasm</location>
    </subcellularLocation>
</comment>
<dbReference type="Pfam" id="PF01135">
    <property type="entry name" value="PCMT"/>
    <property type="match status" value="1"/>
</dbReference>
<comment type="similarity">
    <text evidence="2 7">Belongs to the methyltransferase superfamily. L-isoaspartyl/D-aspartyl protein methyltransferase family.</text>
</comment>
<comment type="caution">
    <text evidence="9">The sequence shown here is derived from an EMBL/GenBank/DDBJ whole genome shotgun (WGS) entry which is preliminary data.</text>
</comment>
<dbReference type="InterPro" id="IPR000682">
    <property type="entry name" value="PCMT"/>
</dbReference>
<dbReference type="AlphaFoldDB" id="A0A2M7SFA9"/>
<evidence type="ECO:0000256" key="3">
    <source>
        <dbReference type="ARBA" id="ARBA00022490"/>
    </source>
</evidence>
<accession>A0A2M7SFA9</accession>
<feature type="active site" evidence="7">
    <location>
        <position position="61"/>
    </location>
</feature>
<proteinExistence type="inferred from homology"/>
<organism evidence="9 10">
    <name type="scientific">Candidatus Desantisbacteria bacterium CG_4_10_14_0_8_um_filter_48_22</name>
    <dbReference type="NCBI Taxonomy" id="1974543"/>
    <lineage>
        <taxon>Bacteria</taxon>
        <taxon>Candidatus Desantisiibacteriota</taxon>
    </lineage>
</organism>
<dbReference type="SUPFAM" id="SSF53335">
    <property type="entry name" value="S-adenosyl-L-methionine-dependent methyltransferases"/>
    <property type="match status" value="1"/>
</dbReference>
<reference evidence="10" key="1">
    <citation type="submission" date="2017-09" db="EMBL/GenBank/DDBJ databases">
        <title>Depth-based differentiation of microbial function through sediment-hosted aquifers and enrichment of novel symbionts in the deep terrestrial subsurface.</title>
        <authorList>
            <person name="Probst A.J."/>
            <person name="Ladd B."/>
            <person name="Jarett J.K."/>
            <person name="Geller-Mcgrath D.E."/>
            <person name="Sieber C.M.K."/>
            <person name="Emerson J.B."/>
            <person name="Anantharaman K."/>
            <person name="Thomas B.C."/>
            <person name="Malmstrom R."/>
            <person name="Stieglmeier M."/>
            <person name="Klingl A."/>
            <person name="Woyke T."/>
            <person name="Ryan C.M."/>
            <person name="Banfield J.F."/>
        </authorList>
    </citation>
    <scope>NUCLEOTIDE SEQUENCE [LARGE SCALE GENOMIC DNA]</scope>
</reference>
<keyword evidence="5 7" id="KW-0808">Transferase</keyword>
<dbReference type="GO" id="GO:0004719">
    <property type="term" value="F:protein-L-isoaspartate (D-aspartate) O-methyltransferase activity"/>
    <property type="evidence" value="ECO:0007669"/>
    <property type="project" value="UniProtKB-UniRule"/>
</dbReference>
<feature type="domain" description="Rhodanese" evidence="8">
    <location>
        <begin position="108"/>
        <end position="146"/>
    </location>
</feature>
<dbReference type="NCBIfam" id="NF001453">
    <property type="entry name" value="PRK00312.1"/>
    <property type="match status" value="1"/>
</dbReference>
<dbReference type="CDD" id="cd02440">
    <property type="entry name" value="AdoMet_MTases"/>
    <property type="match status" value="1"/>
</dbReference>
<dbReference type="PANTHER" id="PTHR11579:SF0">
    <property type="entry name" value="PROTEIN-L-ISOASPARTATE(D-ASPARTATE) O-METHYLTRANSFERASE"/>
    <property type="match status" value="1"/>
</dbReference>
<comment type="function">
    <text evidence="7">Catalyzes the methyl esterification of L-isoaspartyl residues in peptides and proteins that result from spontaneous decomposition of normal L-aspartyl and L-asparaginyl residues. It plays a role in the repair and/or degradation of damaged proteins.</text>
</comment>
<keyword evidence="4 7" id="KW-0489">Methyltransferase</keyword>
<sequence length="216" mass="23944">MDYEREREEMVRTQVEFRGVTDRRVLDAMRRISREEFAGEKYRAGAYEDHPLSIGEGQTISQPYIVALMTQLLRLSGKEKVLEVGTGSGYQTALLAELGGEIYSVERCGKLAQGAAKVLERLGYKNVRILAGDGTEGLKEYAPFDRIIVTAAAPKVPEPLVEQLCEGGIIVIPAGSLHSQELQVVEKKNNKIHITNHGGCVFVPLVGRYGWQENEI</sequence>
<protein>
    <recommendedName>
        <fullName evidence="7">Protein-L-isoaspartate O-methyltransferase</fullName>
        <ecNumber evidence="7">2.1.1.77</ecNumber>
    </recommendedName>
    <alternativeName>
        <fullName evidence="7">L-isoaspartyl protein carboxyl methyltransferase</fullName>
    </alternativeName>
    <alternativeName>
        <fullName evidence="7">Protein L-isoaspartyl methyltransferase</fullName>
    </alternativeName>
    <alternativeName>
        <fullName evidence="7">Protein-beta-aspartate methyltransferase</fullName>
        <shortName evidence="7">PIMT</shortName>
    </alternativeName>
</protein>
<dbReference type="NCBIfam" id="TIGR00080">
    <property type="entry name" value="pimt"/>
    <property type="match status" value="1"/>
</dbReference>
<dbReference type="Gene3D" id="3.40.50.150">
    <property type="entry name" value="Vaccinia Virus protein VP39"/>
    <property type="match status" value="1"/>
</dbReference>
<dbReference type="FunFam" id="3.40.50.150:FF:000010">
    <property type="entry name" value="Protein-L-isoaspartate O-methyltransferase"/>
    <property type="match status" value="1"/>
</dbReference>
<dbReference type="InterPro" id="IPR001763">
    <property type="entry name" value="Rhodanese-like_dom"/>
</dbReference>
<dbReference type="PROSITE" id="PS50096">
    <property type="entry name" value="IQ"/>
    <property type="match status" value="1"/>
</dbReference>
<dbReference type="GO" id="GO:0030091">
    <property type="term" value="P:protein repair"/>
    <property type="evidence" value="ECO:0007669"/>
    <property type="project" value="UniProtKB-UniRule"/>
</dbReference>
<dbReference type="PANTHER" id="PTHR11579">
    <property type="entry name" value="PROTEIN-L-ISOASPARTATE O-METHYLTRANSFERASE"/>
    <property type="match status" value="1"/>
</dbReference>